<proteinExistence type="predicted"/>
<accession>A0A1A9ZJZ7</accession>
<reference evidence="3" key="1">
    <citation type="submission" date="2014-03" db="EMBL/GenBank/DDBJ databases">
        <authorList>
            <person name="Aksoy S."/>
            <person name="Warren W."/>
            <person name="Wilson R.K."/>
        </authorList>
    </citation>
    <scope>NUCLEOTIDE SEQUENCE [LARGE SCALE GENOMIC DNA]</scope>
    <source>
        <strain evidence="3">IAEA</strain>
    </source>
</reference>
<feature type="region of interest" description="Disordered" evidence="1">
    <location>
        <begin position="49"/>
        <end position="82"/>
    </location>
</feature>
<reference evidence="2" key="2">
    <citation type="submission" date="2020-05" db="UniProtKB">
        <authorList>
            <consortium name="EnsemblMetazoa"/>
        </authorList>
    </citation>
    <scope>IDENTIFICATION</scope>
    <source>
        <strain evidence="2">IAEA</strain>
    </source>
</reference>
<evidence type="ECO:0000256" key="1">
    <source>
        <dbReference type="SAM" id="MobiDB-lite"/>
    </source>
</evidence>
<dbReference type="VEuPathDB" id="VectorBase:GPAI017237"/>
<dbReference type="EnsemblMetazoa" id="GPAI017237-RA">
    <property type="protein sequence ID" value="GPAI017237-PA"/>
    <property type="gene ID" value="GPAI017237"/>
</dbReference>
<evidence type="ECO:0000313" key="3">
    <source>
        <dbReference type="Proteomes" id="UP000092445"/>
    </source>
</evidence>
<protein>
    <submittedName>
        <fullName evidence="2">Uncharacterized protein</fullName>
    </submittedName>
</protein>
<dbReference type="AlphaFoldDB" id="A0A1A9ZJZ7"/>
<sequence>MSRNAMPKERNKFSINIRVNLPSTPETLHTLQHIGSSSSSSSIVVVVVSGGSSSSSSGNGSNSDCVTNSDSTWDSLSTIEEN</sequence>
<feature type="compositionally biased region" description="Polar residues" evidence="1">
    <location>
        <begin position="64"/>
        <end position="82"/>
    </location>
</feature>
<name>A0A1A9ZJZ7_GLOPL</name>
<feature type="compositionally biased region" description="Low complexity" evidence="1">
    <location>
        <begin position="49"/>
        <end position="63"/>
    </location>
</feature>
<dbReference type="Proteomes" id="UP000092445">
    <property type="component" value="Unassembled WGS sequence"/>
</dbReference>
<organism evidence="2 3">
    <name type="scientific">Glossina pallidipes</name>
    <name type="common">Tsetse fly</name>
    <dbReference type="NCBI Taxonomy" id="7398"/>
    <lineage>
        <taxon>Eukaryota</taxon>
        <taxon>Metazoa</taxon>
        <taxon>Ecdysozoa</taxon>
        <taxon>Arthropoda</taxon>
        <taxon>Hexapoda</taxon>
        <taxon>Insecta</taxon>
        <taxon>Pterygota</taxon>
        <taxon>Neoptera</taxon>
        <taxon>Endopterygota</taxon>
        <taxon>Diptera</taxon>
        <taxon>Brachycera</taxon>
        <taxon>Muscomorpha</taxon>
        <taxon>Hippoboscoidea</taxon>
        <taxon>Glossinidae</taxon>
        <taxon>Glossina</taxon>
    </lineage>
</organism>
<keyword evidence="3" id="KW-1185">Reference proteome</keyword>
<evidence type="ECO:0000313" key="2">
    <source>
        <dbReference type="EnsemblMetazoa" id="GPAI017237-PA"/>
    </source>
</evidence>